<evidence type="ECO:0000313" key="3">
    <source>
        <dbReference type="Proteomes" id="UP000011518"/>
    </source>
</evidence>
<proteinExistence type="predicted"/>
<evidence type="ECO:0000313" key="2">
    <source>
        <dbReference type="EMBL" id="ELW72140.1"/>
    </source>
</evidence>
<dbReference type="Proteomes" id="UP000011518">
    <property type="component" value="Unassembled WGS sequence"/>
</dbReference>
<feature type="compositionally biased region" description="Basic and acidic residues" evidence="1">
    <location>
        <begin position="50"/>
        <end position="59"/>
    </location>
</feature>
<gene>
    <name evidence="2" type="ORF">TREES_T100015565</name>
</gene>
<dbReference type="InParanoid" id="L9LAM7"/>
<reference evidence="3" key="1">
    <citation type="submission" date="2012-07" db="EMBL/GenBank/DDBJ databases">
        <title>Genome of the Chinese tree shrew, a rising model animal genetically related to primates.</title>
        <authorList>
            <person name="Zhang G."/>
            <person name="Fan Y."/>
            <person name="Yao Y."/>
            <person name="Huang Z."/>
        </authorList>
    </citation>
    <scope>NUCLEOTIDE SEQUENCE [LARGE SCALE GENOMIC DNA]</scope>
</reference>
<evidence type="ECO:0000256" key="1">
    <source>
        <dbReference type="SAM" id="MobiDB-lite"/>
    </source>
</evidence>
<accession>L9LAM7</accession>
<sequence>MAMHDAASLVPVASRAEANEQEGPSHAPNPVVEPVNHLVFLGQSGQEESSDSRNERSVSDHSSLSFPATGFSSPPSGDSSH</sequence>
<feature type="region of interest" description="Disordered" evidence="1">
    <location>
        <begin position="1"/>
        <end position="81"/>
    </location>
</feature>
<reference evidence="3" key="2">
    <citation type="journal article" date="2013" name="Nat. Commun.">
        <title>Genome of the Chinese tree shrew.</title>
        <authorList>
            <person name="Fan Y."/>
            <person name="Huang Z.Y."/>
            <person name="Cao C.C."/>
            <person name="Chen C.S."/>
            <person name="Chen Y.X."/>
            <person name="Fan D.D."/>
            <person name="He J."/>
            <person name="Hou H.L."/>
            <person name="Hu L."/>
            <person name="Hu X.T."/>
            <person name="Jiang X.T."/>
            <person name="Lai R."/>
            <person name="Lang Y.S."/>
            <person name="Liang B."/>
            <person name="Liao S.G."/>
            <person name="Mu D."/>
            <person name="Ma Y.Y."/>
            <person name="Niu Y.Y."/>
            <person name="Sun X.Q."/>
            <person name="Xia J.Q."/>
            <person name="Xiao J."/>
            <person name="Xiong Z.Q."/>
            <person name="Xu L."/>
            <person name="Yang L."/>
            <person name="Zhang Y."/>
            <person name="Zhao W."/>
            <person name="Zhao X.D."/>
            <person name="Zheng Y.T."/>
            <person name="Zhou J.M."/>
            <person name="Zhu Y.B."/>
            <person name="Zhang G.J."/>
            <person name="Wang J."/>
            <person name="Yao Y.G."/>
        </authorList>
    </citation>
    <scope>NUCLEOTIDE SEQUENCE [LARGE SCALE GENOMIC DNA]</scope>
</reference>
<name>L9LAM7_TUPCH</name>
<dbReference type="AlphaFoldDB" id="L9LAM7"/>
<organism evidence="2 3">
    <name type="scientific">Tupaia chinensis</name>
    <name type="common">Chinese tree shrew</name>
    <name type="synonym">Tupaia belangeri chinensis</name>
    <dbReference type="NCBI Taxonomy" id="246437"/>
    <lineage>
        <taxon>Eukaryota</taxon>
        <taxon>Metazoa</taxon>
        <taxon>Chordata</taxon>
        <taxon>Craniata</taxon>
        <taxon>Vertebrata</taxon>
        <taxon>Euteleostomi</taxon>
        <taxon>Mammalia</taxon>
        <taxon>Eutheria</taxon>
        <taxon>Euarchontoglires</taxon>
        <taxon>Scandentia</taxon>
        <taxon>Tupaiidae</taxon>
        <taxon>Tupaia</taxon>
    </lineage>
</organism>
<feature type="compositionally biased region" description="Polar residues" evidence="1">
    <location>
        <begin position="60"/>
        <end position="81"/>
    </location>
</feature>
<keyword evidence="3" id="KW-1185">Reference proteome</keyword>
<dbReference type="EMBL" id="KB320444">
    <property type="protein sequence ID" value="ELW72140.1"/>
    <property type="molecule type" value="Genomic_DNA"/>
</dbReference>
<protein>
    <submittedName>
        <fullName evidence="2">Uncharacterized protein</fullName>
    </submittedName>
</protein>